<organism evidence="1 2">
    <name type="scientific">Amycolatopsis pigmentata</name>
    <dbReference type="NCBI Taxonomy" id="450801"/>
    <lineage>
        <taxon>Bacteria</taxon>
        <taxon>Bacillati</taxon>
        <taxon>Actinomycetota</taxon>
        <taxon>Actinomycetes</taxon>
        <taxon>Pseudonocardiales</taxon>
        <taxon>Pseudonocardiaceae</taxon>
        <taxon>Amycolatopsis</taxon>
    </lineage>
</organism>
<name>A0ABW5G7F4_9PSEU</name>
<evidence type="ECO:0000313" key="1">
    <source>
        <dbReference type="EMBL" id="MFD2421652.1"/>
    </source>
</evidence>
<reference evidence="2" key="1">
    <citation type="journal article" date="2019" name="Int. J. Syst. Evol. Microbiol.">
        <title>The Global Catalogue of Microorganisms (GCM) 10K type strain sequencing project: providing services to taxonomists for standard genome sequencing and annotation.</title>
        <authorList>
            <consortium name="The Broad Institute Genomics Platform"/>
            <consortium name="The Broad Institute Genome Sequencing Center for Infectious Disease"/>
            <person name="Wu L."/>
            <person name="Ma J."/>
        </authorList>
    </citation>
    <scope>NUCLEOTIDE SEQUENCE [LARGE SCALE GENOMIC DNA]</scope>
    <source>
        <strain evidence="2">CGMCC 4.7645</strain>
    </source>
</reference>
<dbReference type="EMBL" id="JBHUKR010000022">
    <property type="protein sequence ID" value="MFD2421652.1"/>
    <property type="molecule type" value="Genomic_DNA"/>
</dbReference>
<proteinExistence type="predicted"/>
<sequence>MDVWEGRHPATQHFKALFAYDHLPPHLQEISGRVANLAQYMVAELPDGPELTAGLRKLVEAKDCFVRAAVAKDR</sequence>
<protein>
    <submittedName>
        <fullName evidence="1">Uncharacterized protein</fullName>
    </submittedName>
</protein>
<keyword evidence="2" id="KW-1185">Reference proteome</keyword>
<comment type="caution">
    <text evidence="1">The sequence shown here is derived from an EMBL/GenBank/DDBJ whole genome shotgun (WGS) entry which is preliminary data.</text>
</comment>
<evidence type="ECO:0000313" key="2">
    <source>
        <dbReference type="Proteomes" id="UP001597417"/>
    </source>
</evidence>
<dbReference type="Proteomes" id="UP001597417">
    <property type="component" value="Unassembled WGS sequence"/>
</dbReference>
<dbReference type="RefSeq" id="WP_378270353.1">
    <property type="nucleotide sequence ID" value="NZ_JBHUKR010000022.1"/>
</dbReference>
<gene>
    <name evidence="1" type="ORF">ACFSXZ_35505</name>
</gene>
<accession>A0ABW5G7F4</accession>